<evidence type="ECO:0000256" key="5">
    <source>
        <dbReference type="ARBA" id="ARBA00022840"/>
    </source>
</evidence>
<comment type="function">
    <text evidence="6 7">Catalyzes the synthesis of activated sulfate.</text>
</comment>
<dbReference type="InterPro" id="IPR059117">
    <property type="entry name" value="APS_kinase_dom"/>
</dbReference>
<keyword evidence="10" id="KW-1185">Reference proteome</keyword>
<keyword evidence="4 6" id="KW-0547">Nucleotide-binding</keyword>
<protein>
    <recommendedName>
        <fullName evidence="2 6">Adenylyl-sulfate kinase</fullName>
        <ecNumber evidence="2 6">2.7.1.25</ecNumber>
    </recommendedName>
    <alternativeName>
        <fullName evidence="6">APS kinase</fullName>
    </alternativeName>
    <alternativeName>
        <fullName evidence="6">ATP adenosine-5'-phosphosulfate 3'-phosphotransferase</fullName>
    </alternativeName>
    <alternativeName>
        <fullName evidence="6">Adenosine-5'-phosphosulfate kinase</fullName>
    </alternativeName>
</protein>
<evidence type="ECO:0000313" key="10">
    <source>
        <dbReference type="Proteomes" id="UP001240447"/>
    </source>
</evidence>
<dbReference type="GO" id="GO:0004781">
    <property type="term" value="F:sulfate adenylyltransferase (ATP) activity"/>
    <property type="evidence" value="ECO:0007669"/>
    <property type="project" value="UniProtKB-EC"/>
</dbReference>
<dbReference type="CDD" id="cd02027">
    <property type="entry name" value="APSK"/>
    <property type="match status" value="1"/>
</dbReference>
<dbReference type="RefSeq" id="WP_306824994.1">
    <property type="nucleotide sequence ID" value="NZ_JAUSQM010000001.1"/>
</dbReference>
<sequence>MSLPQHCPSARELDDLELFAVGALAPARFESADGVLTLVVPDAVGVAAVEAGTLELVEPEGTPIARVTVESTYPAPAGTGIVGSVETLARNEVGPFRRLYLTPVEVAAQHPDAVTVPVTAPLTSGEIEAIRDRAAGRPVALLALAGVGTPVDTDPIGLIRSTLSAAEQLSAAVVAVPLASHGDAEADHALGTTVVAAYAPGEILALPTPADDAESTEQPEASRGVVVFFTGLSGSGKSTIARALTDVVLESGARSVTSLDGDIVRRNLSAGLTFSKEDRETNIRRIGWVAAEIARHGGMAICSPIAPFDQTRQQVRQFVEDAGGDFVLIHVATPLEECERRDKKGLYAKARAGEIPEFTGISSPYEEPTDADLVIDTTGRALDDCLQEVLDLLDPYLS</sequence>
<dbReference type="PANTHER" id="PTHR42700">
    <property type="entry name" value="SULFATE ADENYLYLTRANSFERASE"/>
    <property type="match status" value="1"/>
</dbReference>
<dbReference type="PANTHER" id="PTHR42700:SF1">
    <property type="entry name" value="SULFATE ADENYLYLTRANSFERASE"/>
    <property type="match status" value="1"/>
</dbReference>
<keyword evidence="3 6" id="KW-0808">Transferase</keyword>
<comment type="catalytic activity">
    <reaction evidence="1 6 7">
        <text>adenosine 5'-phosphosulfate + ATP = 3'-phosphoadenylyl sulfate + ADP + H(+)</text>
        <dbReference type="Rhea" id="RHEA:24152"/>
        <dbReference type="ChEBI" id="CHEBI:15378"/>
        <dbReference type="ChEBI" id="CHEBI:30616"/>
        <dbReference type="ChEBI" id="CHEBI:58243"/>
        <dbReference type="ChEBI" id="CHEBI:58339"/>
        <dbReference type="ChEBI" id="CHEBI:456216"/>
        <dbReference type="EC" id="2.7.1.25"/>
    </reaction>
</comment>
<keyword evidence="9" id="KW-0548">Nucleotidyltransferase</keyword>
<dbReference type="InterPro" id="IPR027417">
    <property type="entry name" value="P-loop_NTPase"/>
</dbReference>
<comment type="caution">
    <text evidence="9">The sequence shown here is derived from an EMBL/GenBank/DDBJ whole genome shotgun (WGS) entry which is preliminary data.</text>
</comment>
<evidence type="ECO:0000256" key="2">
    <source>
        <dbReference type="ARBA" id="ARBA00012121"/>
    </source>
</evidence>
<evidence type="ECO:0000256" key="1">
    <source>
        <dbReference type="ARBA" id="ARBA00001823"/>
    </source>
</evidence>
<evidence type="ECO:0000256" key="6">
    <source>
        <dbReference type="HAMAP-Rule" id="MF_00065"/>
    </source>
</evidence>
<organism evidence="9 10">
    <name type="scientific">Nocardioides massiliensis</name>
    <dbReference type="NCBI Taxonomy" id="1325935"/>
    <lineage>
        <taxon>Bacteria</taxon>
        <taxon>Bacillati</taxon>
        <taxon>Actinomycetota</taxon>
        <taxon>Actinomycetes</taxon>
        <taxon>Propionibacteriales</taxon>
        <taxon>Nocardioidaceae</taxon>
        <taxon>Nocardioides</taxon>
    </lineage>
</organism>
<dbReference type="Pfam" id="PF01583">
    <property type="entry name" value="APS_kinase"/>
    <property type="match status" value="1"/>
</dbReference>
<name>A0ABT9NPM7_9ACTN</name>
<keyword evidence="5 6" id="KW-0067">ATP-binding</keyword>
<evidence type="ECO:0000256" key="4">
    <source>
        <dbReference type="ARBA" id="ARBA00022741"/>
    </source>
</evidence>
<comment type="pathway">
    <text evidence="6 7">Sulfur metabolism; hydrogen sulfide biosynthesis; sulfite from sulfate: step 2/3.</text>
</comment>
<keyword evidence="6 7" id="KW-0418">Kinase</keyword>
<dbReference type="SUPFAM" id="SSF52540">
    <property type="entry name" value="P-loop containing nucleoside triphosphate hydrolases"/>
    <property type="match status" value="1"/>
</dbReference>
<dbReference type="NCBIfam" id="TIGR00455">
    <property type="entry name" value="apsK"/>
    <property type="match status" value="1"/>
</dbReference>
<dbReference type="Proteomes" id="UP001240447">
    <property type="component" value="Unassembled WGS sequence"/>
</dbReference>
<dbReference type="EMBL" id="JAUSQM010000001">
    <property type="protein sequence ID" value="MDP9821810.1"/>
    <property type="molecule type" value="Genomic_DNA"/>
</dbReference>
<evidence type="ECO:0000313" key="9">
    <source>
        <dbReference type="EMBL" id="MDP9821810.1"/>
    </source>
</evidence>
<proteinExistence type="inferred from homology"/>
<dbReference type="HAMAP" id="MF_00065">
    <property type="entry name" value="Adenylyl_sulf_kinase"/>
    <property type="match status" value="1"/>
</dbReference>
<evidence type="ECO:0000259" key="8">
    <source>
        <dbReference type="Pfam" id="PF01583"/>
    </source>
</evidence>
<comment type="caution">
    <text evidence="6">Lacks conserved residue(s) required for the propagation of feature annotation.</text>
</comment>
<feature type="domain" description="APS kinase" evidence="8">
    <location>
        <begin position="223"/>
        <end position="376"/>
    </location>
</feature>
<dbReference type="InterPro" id="IPR002891">
    <property type="entry name" value="APS"/>
</dbReference>
<keyword evidence="6" id="KW-0597">Phosphoprotein</keyword>
<feature type="binding site" evidence="6">
    <location>
        <begin position="231"/>
        <end position="238"/>
    </location>
    <ligand>
        <name>ATP</name>
        <dbReference type="ChEBI" id="CHEBI:30616"/>
    </ligand>
</feature>
<reference evidence="9 10" key="1">
    <citation type="submission" date="2023-07" db="EMBL/GenBank/DDBJ databases">
        <title>Sequencing the genomes of 1000 actinobacteria strains.</title>
        <authorList>
            <person name="Klenk H.-P."/>
        </authorList>
    </citation>
    <scope>NUCLEOTIDE SEQUENCE [LARGE SCALE GENOMIC DNA]</scope>
    <source>
        <strain evidence="9 10">GD13</strain>
    </source>
</reference>
<dbReference type="EC" id="2.7.1.25" evidence="2 6"/>
<dbReference type="Gene3D" id="3.40.50.300">
    <property type="entry name" value="P-loop containing nucleotide triphosphate hydrolases"/>
    <property type="match status" value="1"/>
</dbReference>
<evidence type="ECO:0000256" key="7">
    <source>
        <dbReference type="RuleBase" id="RU004347"/>
    </source>
</evidence>
<comment type="similarity">
    <text evidence="6 7">Belongs to the APS kinase family.</text>
</comment>
<gene>
    <name evidence="6" type="primary">cysC</name>
    <name evidence="9" type="ORF">J2S59_001619</name>
</gene>
<dbReference type="NCBIfam" id="NF003013">
    <property type="entry name" value="PRK03846.1"/>
    <property type="match status" value="1"/>
</dbReference>
<accession>A0ABT9NPM7</accession>
<evidence type="ECO:0000256" key="3">
    <source>
        <dbReference type="ARBA" id="ARBA00022679"/>
    </source>
</evidence>
<dbReference type="InterPro" id="IPR050512">
    <property type="entry name" value="Sulf_AdTrans/APS_kinase"/>
</dbReference>